<sequence>MSSQTPQEPNPDIVDGEVVPESAPVSSVPTTTPAPPASPTPGYVPPVTDPNYSASGVPTFDFVRDKIENRISTAIGSKELAEGGPEGQQVDEMMRKRDEAAKKKLDEIRKSMGR</sequence>
<dbReference type="KEGG" id="gom:D7316_00427"/>
<protein>
    <submittedName>
        <fullName evidence="2">35 kDa protein</fullName>
    </submittedName>
</protein>
<reference evidence="2 3" key="1">
    <citation type="submission" date="2018-11" db="EMBL/GenBank/DDBJ databases">
        <title>Gordonia insulae sp. nov., isolated from an island soil.</title>
        <authorList>
            <person name="Kim Y.S."/>
            <person name="Kim S.B."/>
        </authorList>
    </citation>
    <scope>NUCLEOTIDE SEQUENCE [LARGE SCALE GENOMIC DNA]</scope>
    <source>
        <strain evidence="2 3">MMS17-SY073</strain>
    </source>
</reference>
<name>A0A3G8JFJ4_9ACTN</name>
<dbReference type="EMBL" id="CP033972">
    <property type="protein sequence ID" value="AZG43856.1"/>
    <property type="molecule type" value="Genomic_DNA"/>
</dbReference>
<feature type="region of interest" description="Disordered" evidence="1">
    <location>
        <begin position="1"/>
        <end position="57"/>
    </location>
</feature>
<accession>A0A3G8JFJ4</accession>
<dbReference type="OrthoDB" id="4377479at2"/>
<feature type="compositionally biased region" description="Pro residues" evidence="1">
    <location>
        <begin position="32"/>
        <end position="48"/>
    </location>
</feature>
<feature type="region of interest" description="Disordered" evidence="1">
    <location>
        <begin position="80"/>
        <end position="114"/>
    </location>
</feature>
<dbReference type="AlphaFoldDB" id="A0A3G8JFJ4"/>
<dbReference type="Proteomes" id="UP000271469">
    <property type="component" value="Chromosome"/>
</dbReference>
<evidence type="ECO:0000313" key="3">
    <source>
        <dbReference type="Proteomes" id="UP000271469"/>
    </source>
</evidence>
<dbReference type="RefSeq" id="WP_124706831.1">
    <property type="nucleotide sequence ID" value="NZ_CP033972.1"/>
</dbReference>
<organism evidence="2 3">
    <name type="scientific">Gordonia insulae</name>
    <dbReference type="NCBI Taxonomy" id="2420509"/>
    <lineage>
        <taxon>Bacteria</taxon>
        <taxon>Bacillati</taxon>
        <taxon>Actinomycetota</taxon>
        <taxon>Actinomycetes</taxon>
        <taxon>Mycobacteriales</taxon>
        <taxon>Gordoniaceae</taxon>
        <taxon>Gordonia</taxon>
    </lineage>
</organism>
<gene>
    <name evidence="2" type="ORF">D7316_00427</name>
</gene>
<feature type="compositionally biased region" description="Basic and acidic residues" evidence="1">
    <location>
        <begin position="92"/>
        <end position="114"/>
    </location>
</feature>
<feature type="compositionally biased region" description="Low complexity" evidence="1">
    <location>
        <begin position="19"/>
        <end position="31"/>
    </location>
</feature>
<proteinExistence type="predicted"/>
<evidence type="ECO:0000256" key="1">
    <source>
        <dbReference type="SAM" id="MobiDB-lite"/>
    </source>
</evidence>
<evidence type="ECO:0000313" key="2">
    <source>
        <dbReference type="EMBL" id="AZG43856.1"/>
    </source>
</evidence>
<keyword evidence="3" id="KW-1185">Reference proteome</keyword>